<feature type="compositionally biased region" description="Basic and acidic residues" evidence="9">
    <location>
        <begin position="241"/>
        <end position="250"/>
    </location>
</feature>
<evidence type="ECO:0000313" key="12">
    <source>
        <dbReference type="EMBL" id="EST49447.1"/>
    </source>
</evidence>
<accession>V6LXT3</accession>
<reference evidence="13" key="2">
    <citation type="submission" date="2020-12" db="EMBL/GenBank/DDBJ databases">
        <title>New Spironucleus salmonicida genome in near-complete chromosomes.</title>
        <authorList>
            <person name="Xu F."/>
            <person name="Kurt Z."/>
            <person name="Jimenez-Gonzalez A."/>
            <person name="Astvaldsson A."/>
            <person name="Andersson J.O."/>
            <person name="Svard S.G."/>
        </authorList>
    </citation>
    <scope>NUCLEOTIDE SEQUENCE</scope>
    <source>
        <strain evidence="13">ATCC 50377</strain>
    </source>
</reference>
<keyword evidence="6 12" id="KW-0808">Transferase</keyword>
<evidence type="ECO:0000259" key="11">
    <source>
        <dbReference type="Pfam" id="PF12589"/>
    </source>
</evidence>
<dbReference type="Proteomes" id="UP000018208">
    <property type="component" value="Unassembled WGS sequence"/>
</dbReference>
<feature type="domain" description="18S rRNA (guanine(1575)-N(7))-methyltransferase Bud23 C-terminal" evidence="11">
    <location>
        <begin position="225"/>
        <end position="260"/>
    </location>
</feature>
<dbReference type="Pfam" id="PF12589">
    <property type="entry name" value="WBS_methylT"/>
    <property type="match status" value="1"/>
</dbReference>
<dbReference type="InterPro" id="IPR013216">
    <property type="entry name" value="Methyltransf_11"/>
</dbReference>
<gene>
    <name evidence="12" type="ORF">SS50377_10195</name>
    <name evidence="13" type="ORF">SS50377_25653</name>
</gene>
<dbReference type="AlphaFoldDB" id="V6LXT3"/>
<evidence type="ECO:0000256" key="1">
    <source>
        <dbReference type="ARBA" id="ARBA00004123"/>
    </source>
</evidence>
<organism evidence="12">
    <name type="scientific">Spironucleus salmonicida</name>
    <dbReference type="NCBI Taxonomy" id="348837"/>
    <lineage>
        <taxon>Eukaryota</taxon>
        <taxon>Metamonada</taxon>
        <taxon>Diplomonadida</taxon>
        <taxon>Hexamitidae</taxon>
        <taxon>Hexamitinae</taxon>
        <taxon>Spironucleus</taxon>
    </lineage>
</organism>
<keyword evidence="4" id="KW-0963">Cytoplasm</keyword>
<name>V6LXT3_9EUKA</name>
<evidence type="ECO:0000256" key="6">
    <source>
        <dbReference type="ARBA" id="ARBA00022679"/>
    </source>
</evidence>
<dbReference type="SUPFAM" id="SSF53335">
    <property type="entry name" value="S-adenosyl-L-methionine-dependent methyltransferases"/>
    <property type="match status" value="1"/>
</dbReference>
<dbReference type="CDD" id="cd02440">
    <property type="entry name" value="AdoMet_MTases"/>
    <property type="match status" value="1"/>
</dbReference>
<comment type="subcellular location">
    <subcellularLocation>
        <location evidence="2">Cytoplasm</location>
    </subcellularLocation>
    <subcellularLocation>
        <location evidence="1">Nucleus</location>
    </subcellularLocation>
</comment>
<evidence type="ECO:0000313" key="14">
    <source>
        <dbReference type="Proteomes" id="UP000018208"/>
    </source>
</evidence>
<sequence length="265" mass="29488">MVRPENTGPADMYYNAETAAQYNDNTRINDVQLQLTDRALELLSMEAPALLLEIGAGSGISTNYANEQGYLTIALDISMDMLKLNESDSLLLLDAGKGLPFQPGQFDGCFSISCLQWLCYSNDNTENPYKRLLCLFSSLFSCLKPGARAVFQFYPEDDKQLKLILDASRDAGFAGELIVDFPHSAKAKKIFLVLTGGITGDKRIGKVSDIKTKRLGNGGRVLSTKMDKHSREWILRKKVQAAEKGDDIRPMSKYSGKKREKWLAK</sequence>
<proteinExistence type="inferred from homology"/>
<evidence type="ECO:0000256" key="7">
    <source>
        <dbReference type="ARBA" id="ARBA00022691"/>
    </source>
</evidence>
<dbReference type="EMBL" id="AUWU02000006">
    <property type="protein sequence ID" value="KAH0571468.1"/>
    <property type="molecule type" value="Genomic_DNA"/>
</dbReference>
<comment type="similarity">
    <text evidence="3">Belongs to the class I-like SAM-binding methyltransferase superfamily. BUD23/WBSCR22 family.</text>
</comment>
<evidence type="ECO:0000256" key="8">
    <source>
        <dbReference type="ARBA" id="ARBA00023242"/>
    </source>
</evidence>
<keyword evidence="8" id="KW-0539">Nucleus</keyword>
<dbReference type="InterPro" id="IPR022238">
    <property type="entry name" value="Bud23_C"/>
</dbReference>
<protein>
    <submittedName>
        <fullName evidence="12 13">Methyltransferase</fullName>
    </submittedName>
</protein>
<dbReference type="GO" id="GO:0005730">
    <property type="term" value="C:nucleolus"/>
    <property type="evidence" value="ECO:0007669"/>
    <property type="project" value="TreeGrafter"/>
</dbReference>
<dbReference type="Pfam" id="PF08241">
    <property type="entry name" value="Methyltransf_11"/>
    <property type="match status" value="1"/>
</dbReference>
<dbReference type="VEuPathDB" id="GiardiaDB:SS50377_25653"/>
<evidence type="ECO:0000256" key="9">
    <source>
        <dbReference type="SAM" id="MobiDB-lite"/>
    </source>
</evidence>
<evidence type="ECO:0000259" key="10">
    <source>
        <dbReference type="Pfam" id="PF08241"/>
    </source>
</evidence>
<evidence type="ECO:0000256" key="5">
    <source>
        <dbReference type="ARBA" id="ARBA00022603"/>
    </source>
</evidence>
<dbReference type="GO" id="GO:0005737">
    <property type="term" value="C:cytoplasm"/>
    <property type="evidence" value="ECO:0007669"/>
    <property type="project" value="UniProtKB-SubCell"/>
</dbReference>
<evidence type="ECO:0000313" key="13">
    <source>
        <dbReference type="EMBL" id="KAH0571468.1"/>
    </source>
</evidence>
<keyword evidence="5 12" id="KW-0489">Methyltransferase</keyword>
<dbReference type="Gene3D" id="3.40.50.150">
    <property type="entry name" value="Vaccinia Virus protein VP39"/>
    <property type="match status" value="1"/>
</dbReference>
<dbReference type="OrthoDB" id="2877at2759"/>
<dbReference type="InterPro" id="IPR039769">
    <property type="entry name" value="Bud23-like"/>
</dbReference>
<keyword evidence="7" id="KW-0949">S-adenosyl-L-methionine</keyword>
<dbReference type="PANTHER" id="PTHR12734">
    <property type="entry name" value="METHYLTRANSFERASE-RELATED"/>
    <property type="match status" value="1"/>
</dbReference>
<feature type="region of interest" description="Disordered" evidence="9">
    <location>
        <begin position="241"/>
        <end position="265"/>
    </location>
</feature>
<dbReference type="InterPro" id="IPR029063">
    <property type="entry name" value="SAM-dependent_MTases_sf"/>
</dbReference>
<evidence type="ECO:0000256" key="4">
    <source>
        <dbReference type="ARBA" id="ARBA00022490"/>
    </source>
</evidence>
<dbReference type="GO" id="GO:0016435">
    <property type="term" value="F:rRNA (guanine) methyltransferase activity"/>
    <property type="evidence" value="ECO:0007669"/>
    <property type="project" value="InterPro"/>
</dbReference>
<dbReference type="GO" id="GO:0070476">
    <property type="term" value="P:rRNA (guanine-N7)-methylation"/>
    <property type="evidence" value="ECO:0007669"/>
    <property type="project" value="InterPro"/>
</dbReference>
<dbReference type="PANTHER" id="PTHR12734:SF0">
    <property type="entry name" value="18S RRNA (GUANINE-N(7))-METHYLTRANSFERASE-RELATED"/>
    <property type="match status" value="1"/>
</dbReference>
<keyword evidence="14" id="KW-1185">Reference proteome</keyword>
<reference evidence="12 13" key="1">
    <citation type="journal article" date="2014" name="PLoS Genet.">
        <title>The Genome of Spironucleus salmonicida Highlights a Fish Pathogen Adapted to Fluctuating Environments.</title>
        <authorList>
            <person name="Xu F."/>
            <person name="Jerlstrom-Hultqvist J."/>
            <person name="Einarsson E."/>
            <person name="Astvaldsson A."/>
            <person name="Svard S.G."/>
            <person name="Andersson J.O."/>
        </authorList>
    </citation>
    <scope>NUCLEOTIDE SEQUENCE</scope>
    <source>
        <strain evidence="13">ATCC 50377</strain>
    </source>
</reference>
<dbReference type="EMBL" id="KI545950">
    <property type="protein sequence ID" value="EST49447.1"/>
    <property type="molecule type" value="Genomic_DNA"/>
</dbReference>
<feature type="compositionally biased region" description="Basic residues" evidence="9">
    <location>
        <begin position="255"/>
        <end position="265"/>
    </location>
</feature>
<evidence type="ECO:0000256" key="2">
    <source>
        <dbReference type="ARBA" id="ARBA00004496"/>
    </source>
</evidence>
<evidence type="ECO:0000256" key="3">
    <source>
        <dbReference type="ARBA" id="ARBA00005547"/>
    </source>
</evidence>
<feature type="domain" description="Methyltransferase type 11" evidence="10">
    <location>
        <begin position="52"/>
        <end position="148"/>
    </location>
</feature>